<keyword evidence="2" id="KW-1185">Reference proteome</keyword>
<evidence type="ECO:0000313" key="1">
    <source>
        <dbReference type="EMBL" id="KAF2116512.1"/>
    </source>
</evidence>
<reference evidence="1" key="1">
    <citation type="journal article" date="2020" name="Stud. Mycol.">
        <title>101 Dothideomycetes genomes: a test case for predicting lifestyles and emergence of pathogens.</title>
        <authorList>
            <person name="Haridas S."/>
            <person name="Albert R."/>
            <person name="Binder M."/>
            <person name="Bloem J."/>
            <person name="Labutti K."/>
            <person name="Salamov A."/>
            <person name="Andreopoulos B."/>
            <person name="Baker S."/>
            <person name="Barry K."/>
            <person name="Bills G."/>
            <person name="Bluhm B."/>
            <person name="Cannon C."/>
            <person name="Castanera R."/>
            <person name="Culley D."/>
            <person name="Daum C."/>
            <person name="Ezra D."/>
            <person name="Gonzalez J."/>
            <person name="Henrissat B."/>
            <person name="Kuo A."/>
            <person name="Liang C."/>
            <person name="Lipzen A."/>
            <person name="Lutzoni F."/>
            <person name="Magnuson J."/>
            <person name="Mondo S."/>
            <person name="Nolan M."/>
            <person name="Ohm R."/>
            <person name="Pangilinan J."/>
            <person name="Park H.-J."/>
            <person name="Ramirez L."/>
            <person name="Alfaro M."/>
            <person name="Sun H."/>
            <person name="Tritt A."/>
            <person name="Yoshinaga Y."/>
            <person name="Zwiers L.-H."/>
            <person name="Turgeon B."/>
            <person name="Goodwin S."/>
            <person name="Spatafora J."/>
            <person name="Crous P."/>
            <person name="Grigoriev I."/>
        </authorList>
    </citation>
    <scope>NUCLEOTIDE SEQUENCE</scope>
    <source>
        <strain evidence="1">CBS 627.86</strain>
    </source>
</reference>
<proteinExistence type="predicted"/>
<name>A0A6A5ZAM5_9PLEO</name>
<accession>A0A6A5ZAM5</accession>
<dbReference type="EMBL" id="ML977320">
    <property type="protein sequence ID" value="KAF2116512.1"/>
    <property type="molecule type" value="Genomic_DNA"/>
</dbReference>
<organism evidence="1 2">
    <name type="scientific">Lophiotrema nucula</name>
    <dbReference type="NCBI Taxonomy" id="690887"/>
    <lineage>
        <taxon>Eukaryota</taxon>
        <taxon>Fungi</taxon>
        <taxon>Dikarya</taxon>
        <taxon>Ascomycota</taxon>
        <taxon>Pezizomycotina</taxon>
        <taxon>Dothideomycetes</taxon>
        <taxon>Pleosporomycetidae</taxon>
        <taxon>Pleosporales</taxon>
        <taxon>Lophiotremataceae</taxon>
        <taxon>Lophiotrema</taxon>
    </lineage>
</organism>
<dbReference type="AlphaFoldDB" id="A0A6A5ZAM5"/>
<evidence type="ECO:0000313" key="2">
    <source>
        <dbReference type="Proteomes" id="UP000799770"/>
    </source>
</evidence>
<gene>
    <name evidence="1" type="ORF">BDV96DRAFT_572274</name>
</gene>
<protein>
    <submittedName>
        <fullName evidence="1">Uncharacterized protein</fullName>
    </submittedName>
</protein>
<sequence length="79" mass="8835">MLRPVAIPQISERLAVVLVALPPVRLEIPTLRTRTLDFHVPRYVVERVASAGKLRVHSTKSHSSSILRLHAGRVFFTAV</sequence>
<dbReference type="Proteomes" id="UP000799770">
    <property type="component" value="Unassembled WGS sequence"/>
</dbReference>